<dbReference type="Pfam" id="PF00528">
    <property type="entry name" value="BPD_transp_1"/>
    <property type="match status" value="1"/>
</dbReference>
<evidence type="ECO:0000256" key="4">
    <source>
        <dbReference type="ARBA" id="ARBA00022692"/>
    </source>
</evidence>
<protein>
    <submittedName>
        <fullName evidence="10">Raffinose/stachyose/melibiose transport system permease protein</fullName>
    </submittedName>
</protein>
<feature type="transmembrane region" description="Helical" evidence="7">
    <location>
        <begin position="34"/>
        <end position="60"/>
    </location>
</feature>
<evidence type="ECO:0000256" key="8">
    <source>
        <dbReference type="SAM" id="MobiDB-lite"/>
    </source>
</evidence>
<dbReference type="EMBL" id="VFOK01000001">
    <property type="protein sequence ID" value="TQL33861.1"/>
    <property type="molecule type" value="Genomic_DNA"/>
</dbReference>
<dbReference type="InterPro" id="IPR035906">
    <property type="entry name" value="MetI-like_sf"/>
</dbReference>
<feature type="transmembrane region" description="Helical" evidence="7">
    <location>
        <begin position="127"/>
        <end position="148"/>
    </location>
</feature>
<feature type="domain" description="ABC transmembrane type-1" evidence="9">
    <location>
        <begin position="90"/>
        <end position="297"/>
    </location>
</feature>
<dbReference type="Gene3D" id="1.10.3720.10">
    <property type="entry name" value="MetI-like"/>
    <property type="match status" value="1"/>
</dbReference>
<name>A0A542XDD7_9MICO</name>
<reference evidence="10 11" key="1">
    <citation type="submission" date="2019-06" db="EMBL/GenBank/DDBJ databases">
        <title>Sequencing the genomes of 1000 actinobacteria strains.</title>
        <authorList>
            <person name="Klenk H.-P."/>
        </authorList>
    </citation>
    <scope>NUCLEOTIDE SEQUENCE [LARGE SCALE GENOMIC DNA]</scope>
    <source>
        <strain evidence="10 11">DSM 24617</strain>
    </source>
</reference>
<dbReference type="PANTHER" id="PTHR30193">
    <property type="entry name" value="ABC TRANSPORTER PERMEASE PROTEIN"/>
    <property type="match status" value="1"/>
</dbReference>
<comment type="subcellular location">
    <subcellularLocation>
        <location evidence="1 7">Cell membrane</location>
        <topology evidence="1 7">Multi-pass membrane protein</topology>
    </subcellularLocation>
</comment>
<keyword evidence="6 7" id="KW-0472">Membrane</keyword>
<evidence type="ECO:0000256" key="6">
    <source>
        <dbReference type="ARBA" id="ARBA00023136"/>
    </source>
</evidence>
<dbReference type="InterPro" id="IPR051393">
    <property type="entry name" value="ABC_transporter_permease"/>
</dbReference>
<keyword evidence="11" id="KW-1185">Reference proteome</keyword>
<evidence type="ECO:0000313" key="10">
    <source>
        <dbReference type="EMBL" id="TQL33861.1"/>
    </source>
</evidence>
<keyword evidence="2 7" id="KW-0813">Transport</keyword>
<comment type="similarity">
    <text evidence="7">Belongs to the binding-protein-dependent transport system permease family.</text>
</comment>
<comment type="caution">
    <text evidence="10">The sequence shown here is derived from an EMBL/GenBank/DDBJ whole genome shotgun (WGS) entry which is preliminary data.</text>
</comment>
<evidence type="ECO:0000256" key="5">
    <source>
        <dbReference type="ARBA" id="ARBA00022989"/>
    </source>
</evidence>
<sequence length="308" mass="33540">MTSSSTITPDDLARPQLPDADPQLPRKKPSLTHYLMVVPPMILFGLFIVVPAVQGAFYSFTNYAGYGEWRFIGLANYVSMFQDPNIQQSYRFTFLYAATATLLLNAVSLYLAVLLTSKVRWPGLWKGIYFIPMVLSGLVVAYCFQYLFNQSIPKIITWGPLGEGLLTNETWAWTGLVLVTVWASFPGTVIIYLAGLSSIGSDVYEAGELDGATELGKFRHLTLPLLAPFVVINTVLGLKNLLNAYDIIVGLTGGGPSGATTSIAMSIVRTVEASDIAYGTANAMVFFLVTVVLSLLQLGVVKLMGDKR</sequence>
<evidence type="ECO:0000256" key="3">
    <source>
        <dbReference type="ARBA" id="ARBA00022475"/>
    </source>
</evidence>
<accession>A0A542XDD7</accession>
<feature type="transmembrane region" description="Helical" evidence="7">
    <location>
        <begin position="171"/>
        <end position="194"/>
    </location>
</feature>
<evidence type="ECO:0000313" key="11">
    <source>
        <dbReference type="Proteomes" id="UP000318336"/>
    </source>
</evidence>
<dbReference type="SUPFAM" id="SSF161098">
    <property type="entry name" value="MetI-like"/>
    <property type="match status" value="1"/>
</dbReference>
<dbReference type="RefSeq" id="WP_142005830.1">
    <property type="nucleotide sequence ID" value="NZ_CAJTBP010000001.1"/>
</dbReference>
<evidence type="ECO:0000256" key="2">
    <source>
        <dbReference type="ARBA" id="ARBA00022448"/>
    </source>
</evidence>
<dbReference type="Proteomes" id="UP000318336">
    <property type="component" value="Unassembled WGS sequence"/>
</dbReference>
<gene>
    <name evidence="10" type="ORF">FB554_2017</name>
</gene>
<dbReference type="AlphaFoldDB" id="A0A542XDD7"/>
<dbReference type="GO" id="GO:0055085">
    <property type="term" value="P:transmembrane transport"/>
    <property type="evidence" value="ECO:0007669"/>
    <property type="project" value="InterPro"/>
</dbReference>
<keyword evidence="4 7" id="KW-0812">Transmembrane</keyword>
<feature type="transmembrane region" description="Helical" evidence="7">
    <location>
        <begin position="221"/>
        <end position="238"/>
    </location>
</feature>
<feature type="region of interest" description="Disordered" evidence="8">
    <location>
        <begin position="1"/>
        <end position="25"/>
    </location>
</feature>
<dbReference type="GO" id="GO:0005886">
    <property type="term" value="C:plasma membrane"/>
    <property type="evidence" value="ECO:0007669"/>
    <property type="project" value="UniProtKB-SubCell"/>
</dbReference>
<dbReference type="OrthoDB" id="5174895at2"/>
<dbReference type="CDD" id="cd06261">
    <property type="entry name" value="TM_PBP2"/>
    <property type="match status" value="1"/>
</dbReference>
<keyword evidence="5 7" id="KW-1133">Transmembrane helix</keyword>
<proteinExistence type="inferred from homology"/>
<feature type="transmembrane region" description="Helical" evidence="7">
    <location>
        <begin position="94"/>
        <end position="115"/>
    </location>
</feature>
<organism evidence="10 11">
    <name type="scientific">Barrientosiimonas humi</name>
    <dbReference type="NCBI Taxonomy" id="999931"/>
    <lineage>
        <taxon>Bacteria</taxon>
        <taxon>Bacillati</taxon>
        <taxon>Actinomycetota</taxon>
        <taxon>Actinomycetes</taxon>
        <taxon>Micrococcales</taxon>
        <taxon>Dermacoccaceae</taxon>
        <taxon>Barrientosiimonas</taxon>
    </lineage>
</organism>
<evidence type="ECO:0000256" key="1">
    <source>
        <dbReference type="ARBA" id="ARBA00004651"/>
    </source>
</evidence>
<dbReference type="InterPro" id="IPR000515">
    <property type="entry name" value="MetI-like"/>
</dbReference>
<dbReference type="PROSITE" id="PS50928">
    <property type="entry name" value="ABC_TM1"/>
    <property type="match status" value="1"/>
</dbReference>
<evidence type="ECO:0000259" key="9">
    <source>
        <dbReference type="PROSITE" id="PS50928"/>
    </source>
</evidence>
<feature type="transmembrane region" description="Helical" evidence="7">
    <location>
        <begin position="276"/>
        <end position="301"/>
    </location>
</feature>
<keyword evidence="3" id="KW-1003">Cell membrane</keyword>
<evidence type="ECO:0000256" key="7">
    <source>
        <dbReference type="RuleBase" id="RU363032"/>
    </source>
</evidence>
<dbReference type="PANTHER" id="PTHR30193:SF37">
    <property type="entry name" value="INNER MEMBRANE ABC TRANSPORTER PERMEASE PROTEIN YCJO"/>
    <property type="match status" value="1"/>
</dbReference>